<keyword evidence="2" id="KW-1185">Reference proteome</keyword>
<dbReference type="EMBL" id="BAAARE010000001">
    <property type="protein sequence ID" value="GAA2467897.1"/>
    <property type="molecule type" value="Genomic_DNA"/>
</dbReference>
<dbReference type="Proteomes" id="UP001500730">
    <property type="component" value="Unassembled WGS sequence"/>
</dbReference>
<evidence type="ECO:0000313" key="1">
    <source>
        <dbReference type="EMBL" id="GAA2467897.1"/>
    </source>
</evidence>
<sequence>MPPSRLVRPRTHWMTLAAVLVALGLALVVQGYVRHLYSVGDDAAVAQGPAGSVPAALMHGGPVVDARGAPCARPALPTASWPSPSTTVRTRPGRLRCSTCCAGIT</sequence>
<evidence type="ECO:0000313" key="2">
    <source>
        <dbReference type="Proteomes" id="UP001500730"/>
    </source>
</evidence>
<name>A0ABN3KNG4_9MICO</name>
<organism evidence="1 2">
    <name type="scientific">Terrabacter carboxydivorans</name>
    <dbReference type="NCBI Taxonomy" id="619730"/>
    <lineage>
        <taxon>Bacteria</taxon>
        <taxon>Bacillati</taxon>
        <taxon>Actinomycetota</taxon>
        <taxon>Actinomycetes</taxon>
        <taxon>Micrococcales</taxon>
        <taxon>Intrasporangiaceae</taxon>
        <taxon>Terrabacter</taxon>
    </lineage>
</organism>
<gene>
    <name evidence="1" type="ORF">GCM10009858_01400</name>
</gene>
<proteinExistence type="predicted"/>
<comment type="caution">
    <text evidence="1">The sequence shown here is derived from an EMBL/GenBank/DDBJ whole genome shotgun (WGS) entry which is preliminary data.</text>
</comment>
<reference evidence="1 2" key="1">
    <citation type="journal article" date="2019" name="Int. J. Syst. Evol. Microbiol.">
        <title>The Global Catalogue of Microorganisms (GCM) 10K type strain sequencing project: providing services to taxonomists for standard genome sequencing and annotation.</title>
        <authorList>
            <consortium name="The Broad Institute Genomics Platform"/>
            <consortium name="The Broad Institute Genome Sequencing Center for Infectious Disease"/>
            <person name="Wu L."/>
            <person name="Ma J."/>
        </authorList>
    </citation>
    <scope>NUCLEOTIDE SEQUENCE [LARGE SCALE GENOMIC DNA]</scope>
    <source>
        <strain evidence="1 2">JCM 16259</strain>
    </source>
</reference>
<accession>A0ABN3KNG4</accession>
<protein>
    <submittedName>
        <fullName evidence="1">Uncharacterized protein</fullName>
    </submittedName>
</protein>